<dbReference type="Proteomes" id="UP000184442">
    <property type="component" value="Unassembled WGS sequence"/>
</dbReference>
<evidence type="ECO:0000256" key="4">
    <source>
        <dbReference type="ARBA" id="ARBA00023015"/>
    </source>
</evidence>
<evidence type="ECO:0000256" key="3">
    <source>
        <dbReference type="ARBA" id="ARBA00022840"/>
    </source>
</evidence>
<evidence type="ECO:0000313" key="11">
    <source>
        <dbReference type="Proteomes" id="UP000184442"/>
    </source>
</evidence>
<dbReference type="RefSeq" id="WP_073026657.1">
    <property type="nucleotide sequence ID" value="NZ_FQZS01000018.1"/>
</dbReference>
<dbReference type="STRING" id="1122184.SAMN02745176_02655"/>
<keyword evidence="11" id="KW-1185">Reference proteome</keyword>
<dbReference type="Gene3D" id="1.10.10.60">
    <property type="entry name" value="Homeodomain-like"/>
    <property type="match status" value="1"/>
</dbReference>
<dbReference type="AlphaFoldDB" id="A0A1M6H4U9"/>
<dbReference type="FunFam" id="3.40.50.300:FF:000006">
    <property type="entry name" value="DNA-binding transcriptional regulator NtrC"/>
    <property type="match status" value="1"/>
</dbReference>
<dbReference type="InterPro" id="IPR009057">
    <property type="entry name" value="Homeodomain-like_sf"/>
</dbReference>
<dbReference type="Pfam" id="PF18024">
    <property type="entry name" value="HTH_50"/>
    <property type="match status" value="1"/>
</dbReference>
<evidence type="ECO:0000256" key="6">
    <source>
        <dbReference type="ARBA" id="ARBA00023159"/>
    </source>
</evidence>
<sequence length="517" mass="59499">MKNRKIKLSFSEDIPHLTYRTLSVLYKHNAPIILMEVYAYVCYINLHPVTDEVWESIKKDLSNIDGWESIEEIDLFPFEEKDTEMKNVLDIIPHGVILINKKGDIKYINNYVAEKIFFTNGKDIKGVNIRKYINDYDKLLASLRKSNSRKPMVTEEIEIGNQLYSANLQVIRNDEYVATGFLMSLYDIDRSNVFNRYDNPITFDDIIGESNKMIDAINQGKLYSKSDSPVLITGESGTGKELFARAIHNESSRKDKPFIAINCAAIPDQLLESELFGYEPGTFTGGIKEGKAGIFEIAHKGTVFLDEIGEMPPHLQAKLLRVLQEKKVRRVGGSKEIPFDVRLITATNRNIDEMVKAKEFRLDLLFRINIFNINIPPLRERKEDIPILFEHFTRIYSERYNKHIDGIEQNAMRKLINYNWPGNVREFQNVLERAIALATKREISAKDIILNYSLVPDSGLIDNSLTKSIENLEKKMIVESLKTSNSIREAARNLQVTHTLLINRMKKYGINKDKLDV</sequence>
<evidence type="ECO:0000256" key="5">
    <source>
        <dbReference type="ARBA" id="ARBA00023125"/>
    </source>
</evidence>
<dbReference type="Pfam" id="PF25601">
    <property type="entry name" value="AAA_lid_14"/>
    <property type="match status" value="1"/>
</dbReference>
<dbReference type="EMBL" id="FQZS01000018">
    <property type="protein sequence ID" value="SHJ17223.1"/>
    <property type="molecule type" value="Genomic_DNA"/>
</dbReference>
<name>A0A1M6H4U9_9FIRM</name>
<dbReference type="SUPFAM" id="SSF46689">
    <property type="entry name" value="Homeodomain-like"/>
    <property type="match status" value="1"/>
</dbReference>
<accession>A0A1M6H4U9</accession>
<keyword evidence="1" id="KW-0547">Nucleotide-binding</keyword>
<dbReference type="SUPFAM" id="SSF52540">
    <property type="entry name" value="P-loop containing nucleoside triphosphate hydrolases"/>
    <property type="match status" value="1"/>
</dbReference>
<dbReference type="InterPro" id="IPR025662">
    <property type="entry name" value="Sigma_54_int_dom_ATP-bd_1"/>
</dbReference>
<keyword evidence="7" id="KW-0804">Transcription</keyword>
<dbReference type="InterPro" id="IPR058031">
    <property type="entry name" value="AAA_lid_NorR"/>
</dbReference>
<dbReference type="InterPro" id="IPR025943">
    <property type="entry name" value="Sigma_54_int_dom_ATP-bd_2"/>
</dbReference>
<feature type="domain" description="Sigma-54 factor interaction" evidence="9">
    <location>
        <begin position="206"/>
        <end position="436"/>
    </location>
</feature>
<dbReference type="CDD" id="cd00009">
    <property type="entry name" value="AAA"/>
    <property type="match status" value="1"/>
</dbReference>
<evidence type="ECO:0000313" key="10">
    <source>
        <dbReference type="EMBL" id="SHJ17223.1"/>
    </source>
</evidence>
<dbReference type="Pfam" id="PF00158">
    <property type="entry name" value="Sigma54_activat"/>
    <property type="match status" value="1"/>
</dbReference>
<evidence type="ECO:0000256" key="2">
    <source>
        <dbReference type="ARBA" id="ARBA00022797"/>
    </source>
</evidence>
<dbReference type="PROSITE" id="PS50045">
    <property type="entry name" value="SIGMA54_INTERACT_4"/>
    <property type="match status" value="1"/>
</dbReference>
<dbReference type="InterPro" id="IPR030828">
    <property type="entry name" value="HTH_TyrR"/>
</dbReference>
<organism evidence="10 11">
    <name type="scientific">Lutispora thermophila DSM 19022</name>
    <dbReference type="NCBI Taxonomy" id="1122184"/>
    <lineage>
        <taxon>Bacteria</taxon>
        <taxon>Bacillati</taxon>
        <taxon>Bacillota</taxon>
        <taxon>Clostridia</taxon>
        <taxon>Lutisporales</taxon>
        <taxon>Lutisporaceae</taxon>
        <taxon>Lutispora</taxon>
    </lineage>
</organism>
<gene>
    <name evidence="10" type="ORF">SAMN02745176_02655</name>
</gene>
<dbReference type="GO" id="GO:0003677">
    <property type="term" value="F:DNA binding"/>
    <property type="evidence" value="ECO:0007669"/>
    <property type="project" value="UniProtKB-KW"/>
</dbReference>
<dbReference type="PROSITE" id="PS00675">
    <property type="entry name" value="SIGMA54_INTERACT_1"/>
    <property type="match status" value="1"/>
</dbReference>
<dbReference type="SMART" id="SM00382">
    <property type="entry name" value="AAA"/>
    <property type="match status" value="1"/>
</dbReference>
<evidence type="ECO:0000256" key="7">
    <source>
        <dbReference type="ARBA" id="ARBA00023163"/>
    </source>
</evidence>
<dbReference type="Gene3D" id="3.30.450.20">
    <property type="entry name" value="PAS domain"/>
    <property type="match status" value="1"/>
</dbReference>
<protein>
    <recommendedName>
        <fullName evidence="8">HTH-type transcriptional regulatory protein TyrR</fullName>
    </recommendedName>
</protein>
<dbReference type="InterPro" id="IPR027417">
    <property type="entry name" value="P-loop_NTPase"/>
</dbReference>
<evidence type="ECO:0000259" key="9">
    <source>
        <dbReference type="PROSITE" id="PS50045"/>
    </source>
</evidence>
<evidence type="ECO:0000256" key="1">
    <source>
        <dbReference type="ARBA" id="ARBA00022741"/>
    </source>
</evidence>
<dbReference type="Gene3D" id="1.10.8.60">
    <property type="match status" value="1"/>
</dbReference>
<dbReference type="PANTHER" id="PTHR32071">
    <property type="entry name" value="TRANSCRIPTIONAL REGULATORY PROTEIN"/>
    <property type="match status" value="1"/>
</dbReference>
<dbReference type="InterPro" id="IPR003593">
    <property type="entry name" value="AAA+_ATPase"/>
</dbReference>
<dbReference type="PROSITE" id="PS00676">
    <property type="entry name" value="SIGMA54_INTERACT_2"/>
    <property type="match status" value="1"/>
</dbReference>
<keyword evidence="2" id="KW-0058">Aromatic hydrocarbons catabolism</keyword>
<keyword evidence="4" id="KW-0805">Transcription regulation</keyword>
<dbReference type="GO" id="GO:0006355">
    <property type="term" value="P:regulation of DNA-templated transcription"/>
    <property type="evidence" value="ECO:0007669"/>
    <property type="project" value="InterPro"/>
</dbReference>
<dbReference type="InterPro" id="IPR000014">
    <property type="entry name" value="PAS"/>
</dbReference>
<dbReference type="PANTHER" id="PTHR32071:SF57">
    <property type="entry name" value="C4-DICARBOXYLATE TRANSPORT TRANSCRIPTIONAL REGULATORY PROTEIN DCTD"/>
    <property type="match status" value="1"/>
</dbReference>
<reference evidence="10 11" key="1">
    <citation type="submission" date="2016-11" db="EMBL/GenBank/DDBJ databases">
        <authorList>
            <person name="Jaros S."/>
            <person name="Januszkiewicz K."/>
            <person name="Wedrychowicz H."/>
        </authorList>
    </citation>
    <scope>NUCLEOTIDE SEQUENCE [LARGE SCALE GENOMIC DNA]</scope>
    <source>
        <strain evidence="10 11">DSM 19022</strain>
    </source>
</reference>
<keyword evidence="6" id="KW-0010">Activator</keyword>
<dbReference type="GO" id="GO:0005524">
    <property type="term" value="F:ATP binding"/>
    <property type="evidence" value="ECO:0007669"/>
    <property type="project" value="UniProtKB-KW"/>
</dbReference>
<evidence type="ECO:0000256" key="8">
    <source>
        <dbReference type="ARBA" id="ARBA00029500"/>
    </source>
</evidence>
<dbReference type="InterPro" id="IPR002078">
    <property type="entry name" value="Sigma_54_int"/>
</dbReference>
<keyword evidence="3" id="KW-0067">ATP-binding</keyword>
<dbReference type="FunFam" id="1.10.8.60:FF:000014">
    <property type="entry name" value="DNA-binding transcriptional regulator NtrC"/>
    <property type="match status" value="1"/>
</dbReference>
<dbReference type="Gene3D" id="3.30.70.260">
    <property type="match status" value="1"/>
</dbReference>
<keyword evidence="5" id="KW-0238">DNA-binding</keyword>
<dbReference type="OrthoDB" id="9803970at2"/>
<dbReference type="CDD" id="cd00130">
    <property type="entry name" value="PAS"/>
    <property type="match status" value="1"/>
</dbReference>
<proteinExistence type="predicted"/>
<dbReference type="Gene3D" id="3.40.50.300">
    <property type="entry name" value="P-loop containing nucleotide triphosphate hydrolases"/>
    <property type="match status" value="1"/>
</dbReference>